<organism evidence="1">
    <name type="scientific">Streptomyces sp. NBC_00093</name>
    <dbReference type="NCBI Taxonomy" id="2975649"/>
    <lineage>
        <taxon>Bacteria</taxon>
        <taxon>Bacillati</taxon>
        <taxon>Actinomycetota</taxon>
        <taxon>Actinomycetes</taxon>
        <taxon>Kitasatosporales</taxon>
        <taxon>Streptomycetaceae</taxon>
        <taxon>Streptomyces</taxon>
    </lineage>
</organism>
<reference evidence="1" key="1">
    <citation type="submission" date="2022-10" db="EMBL/GenBank/DDBJ databases">
        <title>The complete genomes of actinobacterial strains from the NBC collection.</title>
        <authorList>
            <person name="Joergensen T.S."/>
            <person name="Alvarez Arevalo M."/>
            <person name="Sterndorff E.B."/>
            <person name="Faurdal D."/>
            <person name="Vuksanovic O."/>
            <person name="Mourched A.-S."/>
            <person name="Charusanti P."/>
            <person name="Shaw S."/>
            <person name="Blin K."/>
            <person name="Weber T."/>
        </authorList>
    </citation>
    <scope>NUCLEOTIDE SEQUENCE</scope>
    <source>
        <strain evidence="1">NBC_00093</strain>
    </source>
</reference>
<dbReference type="AlphaFoldDB" id="A0AAU2A0W4"/>
<proteinExistence type="predicted"/>
<evidence type="ECO:0000313" key="1">
    <source>
        <dbReference type="EMBL" id="WTT16989.1"/>
    </source>
</evidence>
<sequence>MNGDDTAEARRARERELAGLLAAALRAGAEDGERAAIAAFLLARDSGAHKTAPTRRQDDWR</sequence>
<name>A0AAU2A0W4_9ACTN</name>
<dbReference type="EMBL" id="CP108222">
    <property type="protein sequence ID" value="WTT16989.1"/>
    <property type="molecule type" value="Genomic_DNA"/>
</dbReference>
<accession>A0AAU2A0W4</accession>
<gene>
    <name evidence="1" type="ORF">OHA22_16350</name>
</gene>
<protein>
    <recommendedName>
        <fullName evidence="2">Acyl-CoA carboxylase subunit epsilon</fullName>
    </recommendedName>
</protein>
<evidence type="ECO:0008006" key="2">
    <source>
        <dbReference type="Google" id="ProtNLM"/>
    </source>
</evidence>